<dbReference type="Proteomes" id="UP000619512">
    <property type="component" value="Unassembled WGS sequence"/>
</dbReference>
<accession>A0A4P7BB58</accession>
<dbReference type="RefSeq" id="WP_134383338.1">
    <property type="nucleotide sequence ID" value="NZ_BMWW01000009.1"/>
</dbReference>
<dbReference type="EMBL" id="BMWW01000009">
    <property type="protein sequence ID" value="GGZ05735.1"/>
    <property type="molecule type" value="Genomic_DNA"/>
</dbReference>
<dbReference type="Proteomes" id="UP000294359">
    <property type="component" value="Chromosome"/>
</dbReference>
<organism evidence="1 4">
    <name type="scientific">Pseudoduganella plicata</name>
    <dbReference type="NCBI Taxonomy" id="321984"/>
    <lineage>
        <taxon>Bacteria</taxon>
        <taxon>Pseudomonadati</taxon>
        <taxon>Pseudomonadota</taxon>
        <taxon>Betaproteobacteria</taxon>
        <taxon>Burkholderiales</taxon>
        <taxon>Oxalobacteraceae</taxon>
        <taxon>Telluria group</taxon>
        <taxon>Pseudoduganella</taxon>
    </lineage>
</organism>
<dbReference type="AlphaFoldDB" id="A0A4P7BB58"/>
<name>A0A4P7BB58_9BURK</name>
<proteinExistence type="predicted"/>
<reference evidence="1" key="3">
    <citation type="submission" date="2022-12" db="EMBL/GenBank/DDBJ databases">
        <authorList>
            <person name="Sun Q."/>
            <person name="Kim S."/>
        </authorList>
    </citation>
    <scope>NUCLEOTIDE SEQUENCE</scope>
    <source>
        <strain evidence="1">KCTC 12344</strain>
    </source>
</reference>
<gene>
    <name evidence="2" type="ORF">E1742_02240</name>
    <name evidence="1" type="ORF">GCM10007388_44360</name>
</gene>
<protein>
    <submittedName>
        <fullName evidence="1">Uncharacterized protein</fullName>
    </submittedName>
</protein>
<keyword evidence="3" id="KW-1185">Reference proteome</keyword>
<reference evidence="1" key="1">
    <citation type="journal article" date="2014" name="Int. J. Syst. Evol. Microbiol.">
        <title>Complete genome sequence of Corynebacterium casei LMG S-19264T (=DSM 44701T), isolated from a smear-ripened cheese.</title>
        <authorList>
            <consortium name="US DOE Joint Genome Institute (JGI-PGF)"/>
            <person name="Walter F."/>
            <person name="Albersmeier A."/>
            <person name="Kalinowski J."/>
            <person name="Ruckert C."/>
        </authorList>
    </citation>
    <scope>NUCLEOTIDE SEQUENCE</scope>
    <source>
        <strain evidence="1">KCTC 12344</strain>
    </source>
</reference>
<evidence type="ECO:0000313" key="3">
    <source>
        <dbReference type="Proteomes" id="UP000294359"/>
    </source>
</evidence>
<evidence type="ECO:0000313" key="4">
    <source>
        <dbReference type="Proteomes" id="UP000619512"/>
    </source>
</evidence>
<reference evidence="2 3" key="2">
    <citation type="submission" date="2019-03" db="EMBL/GenBank/DDBJ databases">
        <title>Draft Genome Sequences of Six Type Strains of the Genus Massilia.</title>
        <authorList>
            <person name="Miess H."/>
            <person name="Frediansyhah A."/>
            <person name="Gross H."/>
        </authorList>
    </citation>
    <scope>NUCLEOTIDE SEQUENCE [LARGE SCALE GENOMIC DNA]</scope>
    <source>
        <strain evidence="2 3">DSM 17505</strain>
    </source>
</reference>
<sequence length="81" mass="8952">MAVLDCIVGSFFQVGYGTARTHSRPGQQEMYHLPVNNYMGIGNIYCDKHENGRIRSGLLFQVNLSSALHGPAELAVAEPFR</sequence>
<evidence type="ECO:0000313" key="2">
    <source>
        <dbReference type="EMBL" id="QBQ35122.1"/>
    </source>
</evidence>
<dbReference type="EMBL" id="CP038026">
    <property type="protein sequence ID" value="QBQ35122.1"/>
    <property type="molecule type" value="Genomic_DNA"/>
</dbReference>
<evidence type="ECO:0000313" key="1">
    <source>
        <dbReference type="EMBL" id="GGZ05735.1"/>
    </source>
</evidence>